<feature type="transmembrane region" description="Helical" evidence="9">
    <location>
        <begin position="12"/>
        <end position="34"/>
    </location>
</feature>
<evidence type="ECO:0000256" key="1">
    <source>
        <dbReference type="ARBA" id="ARBA00004429"/>
    </source>
</evidence>
<dbReference type="InterPro" id="IPR007387">
    <property type="entry name" value="TRAP_DctQ"/>
</dbReference>
<dbReference type="GO" id="GO:0005886">
    <property type="term" value="C:plasma membrane"/>
    <property type="evidence" value="ECO:0007669"/>
    <property type="project" value="UniProtKB-SubCell"/>
</dbReference>
<keyword evidence="5 9" id="KW-0812">Transmembrane</keyword>
<name>A0A9D2SJ24_9FIRM</name>
<dbReference type="EMBL" id="DWWT01000070">
    <property type="protein sequence ID" value="HJC07044.1"/>
    <property type="molecule type" value="Genomic_DNA"/>
</dbReference>
<comment type="subcellular location">
    <subcellularLocation>
        <location evidence="1">Cell inner membrane</location>
        <topology evidence="1">Multi-pass membrane protein</topology>
    </subcellularLocation>
</comment>
<feature type="transmembrane region" description="Helical" evidence="9">
    <location>
        <begin position="46"/>
        <end position="67"/>
    </location>
</feature>
<dbReference type="Proteomes" id="UP000823910">
    <property type="component" value="Unassembled WGS sequence"/>
</dbReference>
<keyword evidence="4" id="KW-0997">Cell inner membrane</keyword>
<dbReference type="PANTHER" id="PTHR35011:SF2">
    <property type="entry name" value="2,3-DIKETO-L-GULONATE TRAP TRANSPORTER SMALL PERMEASE PROTEIN YIAM"/>
    <property type="match status" value="1"/>
</dbReference>
<dbReference type="Pfam" id="PF04290">
    <property type="entry name" value="DctQ"/>
    <property type="match status" value="1"/>
</dbReference>
<dbReference type="AlphaFoldDB" id="A0A9D2SJ24"/>
<reference evidence="11" key="2">
    <citation type="submission" date="2021-04" db="EMBL/GenBank/DDBJ databases">
        <authorList>
            <person name="Gilroy R."/>
        </authorList>
    </citation>
    <scope>NUCLEOTIDE SEQUENCE</scope>
    <source>
        <strain evidence="11">CHK180-15479</strain>
    </source>
</reference>
<evidence type="ECO:0000313" key="12">
    <source>
        <dbReference type="Proteomes" id="UP000823910"/>
    </source>
</evidence>
<sequence length="195" mass="21956">MKSVTKFFDIVYRFFMVTCQIMFVGMVVICFAVVVNRYVLKTPMAWGEPVVLLCMVYMSLVSAALAIRKDTHIRMQVIDFLVPKKVICVLRGFAQMLIFGFGVFMIIYGAQFTELAGRNVITGVGIKSSWLYIACPIAGVAMCLMELERFINCIDRIRRGVTLEEDTLAAQAKALVEESKMDDEESEKIKEAYGG</sequence>
<comment type="similarity">
    <text evidence="8">Belongs to the TRAP transporter small permease family.</text>
</comment>
<evidence type="ECO:0000256" key="4">
    <source>
        <dbReference type="ARBA" id="ARBA00022519"/>
    </source>
</evidence>
<evidence type="ECO:0000259" key="10">
    <source>
        <dbReference type="Pfam" id="PF04290"/>
    </source>
</evidence>
<keyword evidence="3" id="KW-1003">Cell membrane</keyword>
<dbReference type="InterPro" id="IPR055348">
    <property type="entry name" value="DctQ"/>
</dbReference>
<evidence type="ECO:0000256" key="3">
    <source>
        <dbReference type="ARBA" id="ARBA00022475"/>
    </source>
</evidence>
<evidence type="ECO:0000313" key="11">
    <source>
        <dbReference type="EMBL" id="HJC07044.1"/>
    </source>
</evidence>
<evidence type="ECO:0000256" key="5">
    <source>
        <dbReference type="ARBA" id="ARBA00022692"/>
    </source>
</evidence>
<reference evidence="11" key="1">
    <citation type="journal article" date="2021" name="PeerJ">
        <title>Extensive microbial diversity within the chicken gut microbiome revealed by metagenomics and culture.</title>
        <authorList>
            <person name="Gilroy R."/>
            <person name="Ravi A."/>
            <person name="Getino M."/>
            <person name="Pursley I."/>
            <person name="Horton D.L."/>
            <person name="Alikhan N.F."/>
            <person name="Baker D."/>
            <person name="Gharbi K."/>
            <person name="Hall N."/>
            <person name="Watson M."/>
            <person name="Adriaenssens E.M."/>
            <person name="Foster-Nyarko E."/>
            <person name="Jarju S."/>
            <person name="Secka A."/>
            <person name="Antonio M."/>
            <person name="Oren A."/>
            <person name="Chaudhuri R.R."/>
            <person name="La Ragione R."/>
            <person name="Hildebrand F."/>
            <person name="Pallen M.J."/>
        </authorList>
    </citation>
    <scope>NUCLEOTIDE SEQUENCE</scope>
    <source>
        <strain evidence="11">CHK180-15479</strain>
    </source>
</reference>
<feature type="transmembrane region" description="Helical" evidence="9">
    <location>
        <begin position="130"/>
        <end position="147"/>
    </location>
</feature>
<organism evidence="11 12">
    <name type="scientific">Candidatus Enterocloster excrementipullorum</name>
    <dbReference type="NCBI Taxonomy" id="2838559"/>
    <lineage>
        <taxon>Bacteria</taxon>
        <taxon>Bacillati</taxon>
        <taxon>Bacillota</taxon>
        <taxon>Clostridia</taxon>
        <taxon>Lachnospirales</taxon>
        <taxon>Lachnospiraceae</taxon>
        <taxon>Enterocloster</taxon>
    </lineage>
</organism>
<dbReference type="GO" id="GO:0015740">
    <property type="term" value="P:C4-dicarboxylate transport"/>
    <property type="evidence" value="ECO:0007669"/>
    <property type="project" value="TreeGrafter"/>
</dbReference>
<keyword evidence="6 9" id="KW-1133">Transmembrane helix</keyword>
<evidence type="ECO:0000256" key="6">
    <source>
        <dbReference type="ARBA" id="ARBA00022989"/>
    </source>
</evidence>
<keyword evidence="7 9" id="KW-0472">Membrane</keyword>
<dbReference type="GO" id="GO:0022857">
    <property type="term" value="F:transmembrane transporter activity"/>
    <property type="evidence" value="ECO:0007669"/>
    <property type="project" value="TreeGrafter"/>
</dbReference>
<keyword evidence="2" id="KW-0813">Transport</keyword>
<protein>
    <submittedName>
        <fullName evidence="11">TRAP transporter small permease</fullName>
    </submittedName>
</protein>
<evidence type="ECO:0000256" key="2">
    <source>
        <dbReference type="ARBA" id="ARBA00022448"/>
    </source>
</evidence>
<dbReference type="PANTHER" id="PTHR35011">
    <property type="entry name" value="2,3-DIKETO-L-GULONATE TRAP TRANSPORTER SMALL PERMEASE PROTEIN YIAM"/>
    <property type="match status" value="1"/>
</dbReference>
<gene>
    <name evidence="11" type="ORF">H9704_13025</name>
</gene>
<evidence type="ECO:0000256" key="8">
    <source>
        <dbReference type="ARBA" id="ARBA00038436"/>
    </source>
</evidence>
<proteinExistence type="inferred from homology"/>
<evidence type="ECO:0000256" key="7">
    <source>
        <dbReference type="ARBA" id="ARBA00023136"/>
    </source>
</evidence>
<feature type="transmembrane region" description="Helical" evidence="9">
    <location>
        <begin position="88"/>
        <end position="110"/>
    </location>
</feature>
<accession>A0A9D2SJ24</accession>
<feature type="domain" description="Tripartite ATP-independent periplasmic transporters DctQ component" evidence="10">
    <location>
        <begin position="26"/>
        <end position="154"/>
    </location>
</feature>
<comment type="caution">
    <text evidence="11">The sequence shown here is derived from an EMBL/GenBank/DDBJ whole genome shotgun (WGS) entry which is preliminary data.</text>
</comment>
<evidence type="ECO:0000256" key="9">
    <source>
        <dbReference type="SAM" id="Phobius"/>
    </source>
</evidence>